<dbReference type="Proteomes" id="UP000310541">
    <property type="component" value="Unassembled WGS sequence"/>
</dbReference>
<comment type="caution">
    <text evidence="4">The sequence shown here is derived from an EMBL/GenBank/DDBJ whole genome shotgun (WGS) entry which is preliminary data.</text>
</comment>
<evidence type="ECO:0000256" key="2">
    <source>
        <dbReference type="ARBA" id="ARBA00023287"/>
    </source>
</evidence>
<sequence>MFVFFAYWGCRAVLRTERGFTLIEILVSLTLLTSIVLTASYFFVQSNTVSSYNNQKLVAVNLARSTLERVQLNPDLYVTNGIKGSPYTFQSCQSSGSSSCQNFQVLINNHQYLINIALSQDNNEKDLNIVDVQVDVSLSNTKKSIKSTVEGYIANESILP</sequence>
<dbReference type="GO" id="GO:0009986">
    <property type="term" value="C:cell surface"/>
    <property type="evidence" value="ECO:0007669"/>
    <property type="project" value="UniProtKB-SubCell"/>
</dbReference>
<keyword evidence="3" id="KW-1133">Transmembrane helix</keyword>
<proteinExistence type="predicted"/>
<accession>A0A4U1MIG0</accession>
<evidence type="ECO:0000313" key="5">
    <source>
        <dbReference type="Proteomes" id="UP000310541"/>
    </source>
</evidence>
<dbReference type="NCBIfam" id="TIGR02532">
    <property type="entry name" value="IV_pilin_GFxxxE"/>
    <property type="match status" value="1"/>
</dbReference>
<reference evidence="4 5" key="1">
    <citation type="submission" date="2019-04" db="EMBL/GenBank/DDBJ databases">
        <title>Genome sequence of Bacillus hwajinpoensis strain Y2.</title>
        <authorList>
            <person name="Fair J.L."/>
            <person name="Maclea K.S."/>
        </authorList>
    </citation>
    <scope>NUCLEOTIDE SEQUENCE [LARGE SCALE GENOMIC DNA]</scope>
    <source>
        <strain evidence="4 5">Y2</strain>
    </source>
</reference>
<organism evidence="4 5">
    <name type="scientific">Guptibacillus hwajinpoensis</name>
    <dbReference type="NCBI Taxonomy" id="208199"/>
    <lineage>
        <taxon>Bacteria</taxon>
        <taxon>Bacillati</taxon>
        <taxon>Bacillota</taxon>
        <taxon>Bacilli</taxon>
        <taxon>Bacillales</taxon>
        <taxon>Guptibacillaceae</taxon>
        <taxon>Guptibacillus</taxon>
    </lineage>
</organism>
<evidence type="ECO:0000313" key="4">
    <source>
        <dbReference type="EMBL" id="TKD70304.1"/>
    </source>
</evidence>
<dbReference type="Pfam" id="PF07963">
    <property type="entry name" value="N_methyl"/>
    <property type="match status" value="1"/>
</dbReference>
<keyword evidence="3" id="KW-0812">Transmembrane</keyword>
<evidence type="ECO:0000256" key="3">
    <source>
        <dbReference type="SAM" id="Phobius"/>
    </source>
</evidence>
<comment type="subcellular location">
    <subcellularLocation>
        <location evidence="1">Cell surface</location>
    </subcellularLocation>
</comment>
<dbReference type="GO" id="GO:0030420">
    <property type="term" value="P:establishment of competence for transformation"/>
    <property type="evidence" value="ECO:0007669"/>
    <property type="project" value="UniProtKB-KW"/>
</dbReference>
<name>A0A4U1MIG0_9BACL</name>
<keyword evidence="3" id="KW-0472">Membrane</keyword>
<dbReference type="PROSITE" id="PS00409">
    <property type="entry name" value="PROKAR_NTER_METHYL"/>
    <property type="match status" value="1"/>
</dbReference>
<dbReference type="EMBL" id="SWFM01000003">
    <property type="protein sequence ID" value="TKD70304.1"/>
    <property type="molecule type" value="Genomic_DNA"/>
</dbReference>
<gene>
    <name evidence="4" type="ORF">FBF83_13795</name>
</gene>
<dbReference type="AlphaFoldDB" id="A0A4U1MIG0"/>
<evidence type="ECO:0000256" key="1">
    <source>
        <dbReference type="ARBA" id="ARBA00004241"/>
    </source>
</evidence>
<protein>
    <submittedName>
        <fullName evidence="4">Prepilin-type N-terminal cleavage/methylation domain-containing protein</fullName>
    </submittedName>
</protein>
<keyword evidence="2" id="KW-0178">Competence</keyword>
<dbReference type="InterPro" id="IPR012902">
    <property type="entry name" value="N_methyl_site"/>
</dbReference>
<dbReference type="OrthoDB" id="2971317at2"/>
<feature type="transmembrane region" description="Helical" evidence="3">
    <location>
        <begin position="21"/>
        <end position="44"/>
    </location>
</feature>